<accession>A0AAU7YNB1</accession>
<organism evidence="3">
    <name type="scientific">Micromonas commoda virus</name>
    <dbReference type="NCBI Taxonomy" id="3057169"/>
    <lineage>
        <taxon>Viruses</taxon>
        <taxon>Varidnaviria</taxon>
        <taxon>Bamfordvirae</taxon>
        <taxon>Nucleocytoviricota</taxon>
        <taxon>Megaviricetes</taxon>
        <taxon>Algavirales</taxon>
        <taxon>Phycodnaviridae</taxon>
    </lineage>
</organism>
<feature type="transmembrane region" description="Helical" evidence="1">
    <location>
        <begin position="122"/>
        <end position="141"/>
    </location>
</feature>
<feature type="transmembrane region" description="Helical" evidence="1">
    <location>
        <begin position="12"/>
        <end position="30"/>
    </location>
</feature>
<feature type="transmembrane region" description="Helical" evidence="1">
    <location>
        <begin position="80"/>
        <end position="102"/>
    </location>
</feature>
<name>A0AAU7YNB1_9PHYC</name>
<dbReference type="Pfam" id="PF19261">
    <property type="entry name" value="DUF5904"/>
    <property type="match status" value="1"/>
</dbReference>
<proteinExistence type="predicted"/>
<evidence type="ECO:0000313" key="3">
    <source>
        <dbReference type="EMBL" id="XCA47309.1"/>
    </source>
</evidence>
<dbReference type="EMBL" id="PP911589">
    <property type="protein sequence ID" value="XCA47309.1"/>
    <property type="molecule type" value="Genomic_DNA"/>
</dbReference>
<feature type="transmembrane region" description="Helical" evidence="1">
    <location>
        <begin position="50"/>
        <end position="68"/>
    </location>
</feature>
<keyword evidence="1" id="KW-1133">Transmembrane helix</keyword>
<evidence type="ECO:0000259" key="2">
    <source>
        <dbReference type="Pfam" id="PF19261"/>
    </source>
</evidence>
<keyword evidence="1" id="KW-0472">Membrane</keyword>
<sequence>MKFSQEMGLPALFGIILLAAITFFVNFVGIRHYNECDAVRGVEKFENRKVYLSQLVTIVVTAAATLGLRKFVSTPGASAAGPMMIIGGILLLISGVFVYQLLHADKEACKPKDSEVNYSITGMTFASLIIVIGLAATYMAFAPRGPGVTVTPTNAALME</sequence>
<keyword evidence="1" id="KW-0812">Transmembrane</keyword>
<feature type="domain" description="DUF5904" evidence="2">
    <location>
        <begin position="2"/>
        <end position="134"/>
    </location>
</feature>
<dbReference type="InterPro" id="IPR045360">
    <property type="entry name" value="DUF5904"/>
</dbReference>
<protein>
    <recommendedName>
        <fullName evidence="2">DUF5904 domain-containing protein</fullName>
    </recommendedName>
</protein>
<reference evidence="3" key="1">
    <citation type="submission" date="2024-06" db="EMBL/GenBank/DDBJ databases">
        <title>Evidence of context-dependent and transient costs of resisting viral infection in isolates of the marine microalga Micromonas sp. (class Mamiellophyceae).</title>
        <authorList>
            <person name="Bedi de Silva A."/>
            <person name="Schvarcz C.R."/>
            <person name="Steward G.R."/>
            <person name="Edwards K.F."/>
        </authorList>
    </citation>
    <scope>NUCLEOTIDE SEQUENCE</scope>
    <source>
        <strain evidence="3">McV-KB2</strain>
    </source>
</reference>
<evidence type="ECO:0000256" key="1">
    <source>
        <dbReference type="SAM" id="Phobius"/>
    </source>
</evidence>